<dbReference type="PANTHER" id="PTHR48045">
    <property type="entry name" value="UDP-GLYCOSYLTRANSFERASE 72B1"/>
    <property type="match status" value="1"/>
</dbReference>
<dbReference type="PANTHER" id="PTHR48045:SF31">
    <property type="entry name" value="UDP-GLYCOSYLTRANSFERASE 76B1-LIKE"/>
    <property type="match status" value="1"/>
</dbReference>
<protein>
    <submittedName>
        <fullName evidence="3">Udp-glucose iridoid glucosyltransferase</fullName>
    </submittedName>
</protein>
<evidence type="ECO:0000313" key="3">
    <source>
        <dbReference type="EMBL" id="KAK7819519.1"/>
    </source>
</evidence>
<dbReference type="FunFam" id="3.40.50.2000:FF:000040">
    <property type="entry name" value="UDP-glycosyltransferase 76C1"/>
    <property type="match status" value="1"/>
</dbReference>
<comment type="caution">
    <text evidence="3">The sequence shown here is derived from an EMBL/GenBank/DDBJ whole genome shotgun (WGS) entry which is preliminary data.</text>
</comment>
<keyword evidence="4" id="KW-1185">Reference proteome</keyword>
<sequence length="176" mass="19887">MDEKELVEIAWGLANSEQPFLWVVRPGSVCGSEWIELLPESFKERVEGRGCIVKWAPQKEVLAHGAVGRFWSHCGWNSTLESVCEGVPMLCRPYFRDQGLSAKYVCSVWKVGLELEGVLERGKIERAIRKLIVETEGVEIRQRAKDLKHKAELCLSEDASTYNALNELAQHILSFG</sequence>
<dbReference type="Proteomes" id="UP000237347">
    <property type="component" value="Unassembled WGS sequence"/>
</dbReference>
<dbReference type="SUPFAM" id="SSF53756">
    <property type="entry name" value="UDP-Glycosyltransferase/glycogen phosphorylase"/>
    <property type="match status" value="1"/>
</dbReference>
<accession>A0AAW0IYK1</accession>
<dbReference type="AlphaFoldDB" id="A0AAW0IYK1"/>
<evidence type="ECO:0000256" key="1">
    <source>
        <dbReference type="ARBA" id="ARBA00009995"/>
    </source>
</evidence>
<proteinExistence type="inferred from homology"/>
<name>A0AAW0IYK1_QUESU</name>
<reference evidence="3 4" key="1">
    <citation type="journal article" date="2018" name="Sci. Data">
        <title>The draft genome sequence of cork oak.</title>
        <authorList>
            <person name="Ramos A.M."/>
            <person name="Usie A."/>
            <person name="Barbosa P."/>
            <person name="Barros P.M."/>
            <person name="Capote T."/>
            <person name="Chaves I."/>
            <person name="Simoes F."/>
            <person name="Abreu I."/>
            <person name="Carrasquinho I."/>
            <person name="Faro C."/>
            <person name="Guimaraes J.B."/>
            <person name="Mendonca D."/>
            <person name="Nobrega F."/>
            <person name="Rodrigues L."/>
            <person name="Saibo N.J.M."/>
            <person name="Varela M.C."/>
            <person name="Egas C."/>
            <person name="Matos J."/>
            <person name="Miguel C.M."/>
            <person name="Oliveira M.M."/>
            <person name="Ricardo C.P."/>
            <person name="Goncalves S."/>
        </authorList>
    </citation>
    <scope>NUCLEOTIDE SEQUENCE [LARGE SCALE GENOMIC DNA]</scope>
    <source>
        <strain evidence="4">cv. HL8</strain>
    </source>
</reference>
<keyword evidence="2" id="KW-0808">Transferase</keyword>
<organism evidence="3 4">
    <name type="scientific">Quercus suber</name>
    <name type="common">Cork oak</name>
    <dbReference type="NCBI Taxonomy" id="58331"/>
    <lineage>
        <taxon>Eukaryota</taxon>
        <taxon>Viridiplantae</taxon>
        <taxon>Streptophyta</taxon>
        <taxon>Embryophyta</taxon>
        <taxon>Tracheophyta</taxon>
        <taxon>Spermatophyta</taxon>
        <taxon>Magnoliopsida</taxon>
        <taxon>eudicotyledons</taxon>
        <taxon>Gunneridae</taxon>
        <taxon>Pentapetalae</taxon>
        <taxon>rosids</taxon>
        <taxon>fabids</taxon>
        <taxon>Fagales</taxon>
        <taxon>Fagaceae</taxon>
        <taxon>Quercus</taxon>
    </lineage>
</organism>
<dbReference type="Gene3D" id="3.40.50.2000">
    <property type="entry name" value="Glycogen Phosphorylase B"/>
    <property type="match status" value="1"/>
</dbReference>
<evidence type="ECO:0000256" key="2">
    <source>
        <dbReference type="ARBA" id="ARBA00022679"/>
    </source>
</evidence>
<gene>
    <name evidence="3" type="primary">UGT76A2_4</name>
    <name evidence="3" type="ORF">CFP56_040181</name>
</gene>
<comment type="similarity">
    <text evidence="1">Belongs to the UDP-glycosyltransferase family.</text>
</comment>
<dbReference type="CDD" id="cd03784">
    <property type="entry name" value="GT1_Gtf-like"/>
    <property type="match status" value="1"/>
</dbReference>
<dbReference type="GO" id="GO:0035251">
    <property type="term" value="F:UDP-glucosyltransferase activity"/>
    <property type="evidence" value="ECO:0007669"/>
    <property type="project" value="UniProtKB-ARBA"/>
</dbReference>
<dbReference type="EMBL" id="PKMF04000777">
    <property type="protein sequence ID" value="KAK7819519.1"/>
    <property type="molecule type" value="Genomic_DNA"/>
</dbReference>
<dbReference type="Pfam" id="PF00201">
    <property type="entry name" value="UDPGT"/>
    <property type="match status" value="1"/>
</dbReference>
<evidence type="ECO:0000313" key="4">
    <source>
        <dbReference type="Proteomes" id="UP000237347"/>
    </source>
</evidence>
<dbReference type="InterPro" id="IPR002213">
    <property type="entry name" value="UDP_glucos_trans"/>
</dbReference>